<protein>
    <recommendedName>
        <fullName evidence="1">PLD phosphodiesterase domain-containing protein</fullName>
    </recommendedName>
</protein>
<dbReference type="PROSITE" id="PS50035">
    <property type="entry name" value="PLD"/>
    <property type="match status" value="1"/>
</dbReference>
<organism evidence="2 3">
    <name type="scientific">Mixta theicola</name>
    <dbReference type="NCBI Taxonomy" id="1458355"/>
    <lineage>
        <taxon>Bacteria</taxon>
        <taxon>Pseudomonadati</taxon>
        <taxon>Pseudomonadota</taxon>
        <taxon>Gammaproteobacteria</taxon>
        <taxon>Enterobacterales</taxon>
        <taxon>Erwiniaceae</taxon>
        <taxon>Mixta</taxon>
    </lineage>
</organism>
<proteinExistence type="predicted"/>
<name>A0A2K1Q562_9GAMM</name>
<evidence type="ECO:0000313" key="2">
    <source>
        <dbReference type="EMBL" id="PNS10182.1"/>
    </source>
</evidence>
<feature type="domain" description="PLD phosphodiesterase" evidence="1">
    <location>
        <begin position="113"/>
        <end position="140"/>
    </location>
</feature>
<accession>A0A2K1Q562</accession>
<dbReference type="Pfam" id="PF13091">
    <property type="entry name" value="PLDc_2"/>
    <property type="match status" value="1"/>
</dbReference>
<dbReference type="OrthoDB" id="9757917at2"/>
<dbReference type="EMBL" id="NWUO01000020">
    <property type="protein sequence ID" value="PNS10182.1"/>
    <property type="molecule type" value="Genomic_DNA"/>
</dbReference>
<evidence type="ECO:0000313" key="3">
    <source>
        <dbReference type="Proteomes" id="UP000236345"/>
    </source>
</evidence>
<reference evidence="3" key="1">
    <citation type="submission" date="2017-09" db="EMBL/GenBank/DDBJ databases">
        <authorList>
            <person name="Palmer M."/>
            <person name="Steenkamp E.T."/>
            <person name="Coetzee M.P."/>
            <person name="Avontuur J.R."/>
            <person name="Van Zyl E."/>
            <person name="Chan W.-Y."/>
            <person name="Blom J."/>
            <person name="Venter S.N."/>
        </authorList>
    </citation>
    <scope>NUCLEOTIDE SEQUENCE [LARGE SCALE GENOMIC DNA]</scope>
    <source>
        <strain evidence="3">QC88-366</strain>
    </source>
</reference>
<sequence>MIFSVGARPDLLVSCREPRVINNAEAHDACLTDILQLAQQRVVIVSPWVSLFRLRESGILSTMQQAVERDISVELYTDYRFNSFTNHRFDEEKNAQFKACCTELTAHGIAVRVVNKVHSKLLMADNNFICIGSYNWASAQRQGEYKNFETSLLYSGELKDEIHIQLTSLQERIRRDFSPDVA</sequence>
<dbReference type="GO" id="GO:0006793">
    <property type="term" value="P:phosphorus metabolic process"/>
    <property type="evidence" value="ECO:0007669"/>
    <property type="project" value="UniProtKB-ARBA"/>
</dbReference>
<dbReference type="SUPFAM" id="SSF56024">
    <property type="entry name" value="Phospholipase D/nuclease"/>
    <property type="match status" value="1"/>
</dbReference>
<dbReference type="InterPro" id="IPR025202">
    <property type="entry name" value="PLD-like_dom"/>
</dbReference>
<dbReference type="AlphaFoldDB" id="A0A2K1Q562"/>
<comment type="caution">
    <text evidence="2">The sequence shown here is derived from an EMBL/GenBank/DDBJ whole genome shotgun (WGS) entry which is preliminary data.</text>
</comment>
<dbReference type="InterPro" id="IPR001736">
    <property type="entry name" value="PLipase_D/transphosphatidylase"/>
</dbReference>
<dbReference type="GO" id="GO:0003824">
    <property type="term" value="F:catalytic activity"/>
    <property type="evidence" value="ECO:0007669"/>
    <property type="project" value="InterPro"/>
</dbReference>
<gene>
    <name evidence="2" type="ORF">COO59_18695</name>
</gene>
<dbReference type="Proteomes" id="UP000236345">
    <property type="component" value="Unassembled WGS sequence"/>
</dbReference>
<keyword evidence="3" id="KW-1185">Reference proteome</keyword>
<dbReference type="Gene3D" id="3.30.870.10">
    <property type="entry name" value="Endonuclease Chain A"/>
    <property type="match status" value="1"/>
</dbReference>
<evidence type="ECO:0000259" key="1">
    <source>
        <dbReference type="PROSITE" id="PS50035"/>
    </source>
</evidence>